<dbReference type="AlphaFoldDB" id="A0AAP0J3K0"/>
<sequence length="51" mass="5796">MKQSIGFASFLTSPFSFFVWRLGTGKLMSYLSLLFSSSLPFIIFNSFSIFV</sequence>
<gene>
    <name evidence="2" type="ORF">Scep_014654</name>
</gene>
<keyword evidence="1" id="KW-0812">Transmembrane</keyword>
<comment type="caution">
    <text evidence="2">The sequence shown here is derived from an EMBL/GenBank/DDBJ whole genome shotgun (WGS) entry which is preliminary data.</text>
</comment>
<dbReference type="Proteomes" id="UP001419268">
    <property type="component" value="Unassembled WGS sequence"/>
</dbReference>
<protein>
    <submittedName>
        <fullName evidence="2">Uncharacterized protein</fullName>
    </submittedName>
</protein>
<reference evidence="2 3" key="1">
    <citation type="submission" date="2024-01" db="EMBL/GenBank/DDBJ databases">
        <title>Genome assemblies of Stephania.</title>
        <authorList>
            <person name="Yang L."/>
        </authorList>
    </citation>
    <scope>NUCLEOTIDE SEQUENCE [LARGE SCALE GENOMIC DNA]</scope>
    <source>
        <strain evidence="2">JXDWG</strain>
        <tissue evidence="2">Leaf</tissue>
    </source>
</reference>
<evidence type="ECO:0000313" key="3">
    <source>
        <dbReference type="Proteomes" id="UP001419268"/>
    </source>
</evidence>
<dbReference type="EMBL" id="JBBNAG010000006">
    <property type="protein sequence ID" value="KAK9125808.1"/>
    <property type="molecule type" value="Genomic_DNA"/>
</dbReference>
<evidence type="ECO:0000256" key="1">
    <source>
        <dbReference type="SAM" id="Phobius"/>
    </source>
</evidence>
<proteinExistence type="predicted"/>
<evidence type="ECO:0000313" key="2">
    <source>
        <dbReference type="EMBL" id="KAK9125808.1"/>
    </source>
</evidence>
<accession>A0AAP0J3K0</accession>
<name>A0AAP0J3K0_9MAGN</name>
<keyword evidence="3" id="KW-1185">Reference proteome</keyword>
<keyword evidence="1" id="KW-1133">Transmembrane helix</keyword>
<feature type="transmembrane region" description="Helical" evidence="1">
    <location>
        <begin position="6"/>
        <end position="23"/>
    </location>
</feature>
<feature type="transmembrane region" description="Helical" evidence="1">
    <location>
        <begin position="30"/>
        <end position="50"/>
    </location>
</feature>
<organism evidence="2 3">
    <name type="scientific">Stephania cephalantha</name>
    <dbReference type="NCBI Taxonomy" id="152367"/>
    <lineage>
        <taxon>Eukaryota</taxon>
        <taxon>Viridiplantae</taxon>
        <taxon>Streptophyta</taxon>
        <taxon>Embryophyta</taxon>
        <taxon>Tracheophyta</taxon>
        <taxon>Spermatophyta</taxon>
        <taxon>Magnoliopsida</taxon>
        <taxon>Ranunculales</taxon>
        <taxon>Menispermaceae</taxon>
        <taxon>Menispermoideae</taxon>
        <taxon>Cissampelideae</taxon>
        <taxon>Stephania</taxon>
    </lineage>
</organism>
<keyword evidence="1" id="KW-0472">Membrane</keyword>